<accession>A0A5T4LNB6</accession>
<protein>
    <submittedName>
        <fullName evidence="1">Uncharacterized protein</fullName>
    </submittedName>
</protein>
<gene>
    <name evidence="1" type="ORF">C1B90_21345</name>
</gene>
<comment type="caution">
    <text evidence="1">The sequence shown here is derived from an EMBL/GenBank/DDBJ whole genome shotgun (WGS) entry which is preliminary data.</text>
</comment>
<dbReference type="EMBL" id="AAGACD010000008">
    <property type="protein sequence ID" value="EBL7518584.1"/>
    <property type="molecule type" value="Genomic_DNA"/>
</dbReference>
<proteinExistence type="predicted"/>
<dbReference type="AlphaFoldDB" id="A0A5T4LNB6"/>
<organism evidence="1">
    <name type="scientific">Salmonella enterica</name>
    <name type="common">Salmonella choleraesuis</name>
    <dbReference type="NCBI Taxonomy" id="28901"/>
    <lineage>
        <taxon>Bacteria</taxon>
        <taxon>Pseudomonadati</taxon>
        <taxon>Pseudomonadota</taxon>
        <taxon>Gammaproteobacteria</taxon>
        <taxon>Enterobacterales</taxon>
        <taxon>Enterobacteriaceae</taxon>
        <taxon>Salmonella</taxon>
    </lineage>
</organism>
<evidence type="ECO:0000313" key="1">
    <source>
        <dbReference type="EMBL" id="EBL7518584.1"/>
    </source>
</evidence>
<sequence>MFGNMSSTGFASYYLPGWVNILSHDGPFTMSVRLAAWDSVNNLTYESERLKPFSSDYFVHLSLNVPEVKVPIDPSFSGKEIGYAYTVNTMMTAGNYFRIEDGMCHPSVPVGTQYTFIITPSFYTTVPIEIRDADGNVLWVASNSEAKHHPYVILGQIFYTEIADVSIDISPANINFGPVLFEEIKTVPITIKIQSNAVNTKINLEYEFIDDTGVANLKVDAAGIDGLSDTVTSSAAKNSPVSLTRNVSITNKNTTAGLYNGFLRITAIIP</sequence>
<reference evidence="1" key="1">
    <citation type="submission" date="2018-07" db="EMBL/GenBank/DDBJ databases">
        <authorList>
            <consortium name="PulseNet: The National Subtyping Network for Foodborne Disease Surveillance"/>
            <person name="Tarr C.L."/>
            <person name="Trees E."/>
            <person name="Katz L.S."/>
            <person name="Carleton-Romer H.A."/>
            <person name="Stroika S."/>
            <person name="Kucerova Z."/>
            <person name="Roache K.F."/>
            <person name="Sabol A.L."/>
            <person name="Besser J."/>
            <person name="Gerner-Smidt P."/>
        </authorList>
    </citation>
    <scope>NUCLEOTIDE SEQUENCE</scope>
    <source>
        <strain evidence="1">PNUSAS031704</strain>
    </source>
</reference>
<name>A0A5T4LNB6_SALER</name>